<accession>A0A6G0TS51</accession>
<comment type="caution">
    <text evidence="1">The sequence shown here is derived from an EMBL/GenBank/DDBJ whole genome shotgun (WGS) entry which is preliminary data.</text>
</comment>
<dbReference type="AlphaFoldDB" id="A0A6G0TS51"/>
<proteinExistence type="predicted"/>
<gene>
    <name evidence="1" type="ORF">AGLY_005870</name>
</gene>
<organism evidence="1 2">
    <name type="scientific">Aphis glycines</name>
    <name type="common">Soybean aphid</name>
    <dbReference type="NCBI Taxonomy" id="307491"/>
    <lineage>
        <taxon>Eukaryota</taxon>
        <taxon>Metazoa</taxon>
        <taxon>Ecdysozoa</taxon>
        <taxon>Arthropoda</taxon>
        <taxon>Hexapoda</taxon>
        <taxon>Insecta</taxon>
        <taxon>Pterygota</taxon>
        <taxon>Neoptera</taxon>
        <taxon>Paraneoptera</taxon>
        <taxon>Hemiptera</taxon>
        <taxon>Sternorrhyncha</taxon>
        <taxon>Aphidomorpha</taxon>
        <taxon>Aphidoidea</taxon>
        <taxon>Aphididae</taxon>
        <taxon>Aphidini</taxon>
        <taxon>Aphis</taxon>
        <taxon>Aphis</taxon>
    </lineage>
</organism>
<name>A0A6G0TS51_APHGL</name>
<evidence type="ECO:0000313" key="2">
    <source>
        <dbReference type="Proteomes" id="UP000475862"/>
    </source>
</evidence>
<keyword evidence="2" id="KW-1185">Reference proteome</keyword>
<reference evidence="1 2" key="1">
    <citation type="submission" date="2019-08" db="EMBL/GenBank/DDBJ databases">
        <title>The genome of the soybean aphid Biotype 1, its phylome, world population structure and adaptation to the North American continent.</title>
        <authorList>
            <person name="Giordano R."/>
            <person name="Donthu R.K."/>
            <person name="Hernandez A.G."/>
            <person name="Wright C.L."/>
            <person name="Zimin A.V."/>
        </authorList>
    </citation>
    <scope>NUCLEOTIDE SEQUENCE [LARGE SCALE GENOMIC DNA]</scope>
    <source>
        <tissue evidence="1">Whole aphids</tissue>
    </source>
</reference>
<dbReference type="Proteomes" id="UP000475862">
    <property type="component" value="Unassembled WGS sequence"/>
</dbReference>
<protein>
    <submittedName>
        <fullName evidence="1">Uncharacterized protein</fullName>
    </submittedName>
</protein>
<sequence length="204" mass="23628">MVPWSGRKVCMLTEVSANCTVAVTVLHIKKYMHQNLTPNKSSSKSSLVWNRNIEYNAIKESFQSYLINCLSFKCTTKDYIHSVRNQKLSICSLIFSRVIYPFVTATFGLYTSGVHSTTTTEVVWRREGFMRWSTLLAEIGMGNTYSLGIITIQLYHYFKSVSYFYLTSIFVYTNNNQLAHDNITLHNTYLLLYIFNTSFIYMTV</sequence>
<evidence type="ECO:0000313" key="1">
    <source>
        <dbReference type="EMBL" id="KAE9537898.1"/>
    </source>
</evidence>
<dbReference type="EMBL" id="VYZN01000017">
    <property type="protein sequence ID" value="KAE9537898.1"/>
    <property type="molecule type" value="Genomic_DNA"/>
</dbReference>